<evidence type="ECO:0000256" key="1">
    <source>
        <dbReference type="SAM" id="Coils"/>
    </source>
</evidence>
<feature type="coiled-coil region" evidence="1">
    <location>
        <begin position="65"/>
        <end position="169"/>
    </location>
</feature>
<protein>
    <submittedName>
        <fullName evidence="5">Peptidoglycan DD-metalloendopeptidase family protein</fullName>
    </submittedName>
</protein>
<dbReference type="InterPro" id="IPR011055">
    <property type="entry name" value="Dup_hybrid_motif"/>
</dbReference>
<organism evidence="5 6">
    <name type="scientific">Deinococcus detaillensis</name>
    <dbReference type="NCBI Taxonomy" id="2592048"/>
    <lineage>
        <taxon>Bacteria</taxon>
        <taxon>Thermotogati</taxon>
        <taxon>Deinococcota</taxon>
        <taxon>Deinococci</taxon>
        <taxon>Deinococcales</taxon>
        <taxon>Deinococcaceae</taxon>
        <taxon>Deinococcus</taxon>
    </lineage>
</organism>
<evidence type="ECO:0000256" key="2">
    <source>
        <dbReference type="SAM" id="MobiDB-lite"/>
    </source>
</evidence>
<feature type="coiled-coil region" evidence="1">
    <location>
        <begin position="209"/>
        <end position="264"/>
    </location>
</feature>
<dbReference type="CDD" id="cd12797">
    <property type="entry name" value="M23_peptidase"/>
    <property type="match status" value="1"/>
</dbReference>
<feature type="compositionally biased region" description="Polar residues" evidence="2">
    <location>
        <begin position="27"/>
        <end position="38"/>
    </location>
</feature>
<dbReference type="Gene3D" id="1.20.5.340">
    <property type="match status" value="1"/>
</dbReference>
<feature type="chain" id="PRO_5021764023" evidence="3">
    <location>
        <begin position="21"/>
        <end position="532"/>
    </location>
</feature>
<dbReference type="AlphaFoldDB" id="A0A553V058"/>
<evidence type="ECO:0000256" key="3">
    <source>
        <dbReference type="SAM" id="SignalP"/>
    </source>
</evidence>
<sequence>MSNRPAAVAALLTGLVLVQAGLSQGTAKNSPAAKNSLGSPAAVQPSPLLSAQPLPTLPDPYNLGLSTTSQKLQRLQQQLSGQKQLSADQKKQLESLRQNIASLSAQQKDVLGQIDRLENQIAGLQNQKLKLEQTIRAAIADLAQTKTQVSRTSEQVARLQADVRQLLELLYRERSGQYLRLINQANSLSDLVIRARYANMSGQHNVAVIEELRSQRLSLQAQQAEQAAQTAQLQDLRAQQLAQLTKLRDARSQQQALVARLQQTQAGKQALALQTQAQQALTAQSINSLVGNIVSERSRIEQDRRRRIEAERVRRAEELRRIREAQERARQEAARLAAIREAQRQEALRQAALQRAQAQAAAQASAAAEQRASQQRAAANAQEQASLRTRASQIQAQQQQASIELAPLPPASGPLGFPLPGGVVVANFSVSVPWTVISAPEGSQAVAAQGGNVLAVTNYASLGWVVLIEHSASLATAYIGLDAPSVDVGARVVRGQALGTIGGSPVFGAGRMAFQVNRIAADNSRQAVPPTF</sequence>
<dbReference type="InterPro" id="IPR016047">
    <property type="entry name" value="M23ase_b-sheet_dom"/>
</dbReference>
<gene>
    <name evidence="5" type="ORF">FNU79_08705</name>
</gene>
<keyword evidence="6" id="KW-1185">Reference proteome</keyword>
<evidence type="ECO:0000313" key="6">
    <source>
        <dbReference type="Proteomes" id="UP000316092"/>
    </source>
</evidence>
<dbReference type="RefSeq" id="WP_143720471.1">
    <property type="nucleotide sequence ID" value="NZ_VKDB01000007.1"/>
</dbReference>
<dbReference type="OrthoDB" id="62910at2"/>
<proteinExistence type="predicted"/>
<dbReference type="Proteomes" id="UP000316092">
    <property type="component" value="Unassembled WGS sequence"/>
</dbReference>
<dbReference type="SUPFAM" id="SSF51261">
    <property type="entry name" value="Duplicated hybrid motif"/>
    <property type="match status" value="1"/>
</dbReference>
<feature type="region of interest" description="Disordered" evidence="2">
    <location>
        <begin position="27"/>
        <end position="62"/>
    </location>
</feature>
<feature type="coiled-coil region" evidence="1">
    <location>
        <begin position="308"/>
        <end position="384"/>
    </location>
</feature>
<evidence type="ECO:0000259" key="4">
    <source>
        <dbReference type="Pfam" id="PF01551"/>
    </source>
</evidence>
<comment type="caution">
    <text evidence="5">The sequence shown here is derived from an EMBL/GenBank/DDBJ whole genome shotgun (WGS) entry which is preliminary data.</text>
</comment>
<feature type="signal peptide" evidence="3">
    <location>
        <begin position="1"/>
        <end position="20"/>
    </location>
</feature>
<dbReference type="SUPFAM" id="SSF90257">
    <property type="entry name" value="Myosin rod fragments"/>
    <property type="match status" value="1"/>
</dbReference>
<feature type="compositionally biased region" description="Low complexity" evidence="2">
    <location>
        <begin position="44"/>
        <end position="54"/>
    </location>
</feature>
<dbReference type="Gene3D" id="2.70.70.10">
    <property type="entry name" value="Glucose Permease (Domain IIA)"/>
    <property type="match status" value="1"/>
</dbReference>
<keyword evidence="1" id="KW-0175">Coiled coil</keyword>
<reference evidence="5 6" key="1">
    <citation type="submission" date="2019-07" db="EMBL/GenBank/DDBJ databases">
        <title>Deinococcus detaillus sp. nov., isolated from humus soil in Antarctica.</title>
        <authorList>
            <person name="Zhang K."/>
        </authorList>
    </citation>
    <scope>NUCLEOTIDE SEQUENCE [LARGE SCALE GENOMIC DNA]</scope>
    <source>
        <strain evidence="5 6">H1</strain>
    </source>
</reference>
<evidence type="ECO:0000313" key="5">
    <source>
        <dbReference type="EMBL" id="TSA85856.1"/>
    </source>
</evidence>
<accession>A0A553V058</accession>
<dbReference type="Pfam" id="PF01551">
    <property type="entry name" value="Peptidase_M23"/>
    <property type="match status" value="1"/>
</dbReference>
<dbReference type="EMBL" id="VKDB01000007">
    <property type="protein sequence ID" value="TSA85856.1"/>
    <property type="molecule type" value="Genomic_DNA"/>
</dbReference>
<keyword evidence="3" id="KW-0732">Signal</keyword>
<name>A0A553V058_9DEIO</name>
<feature type="domain" description="M23ase beta-sheet core" evidence="4">
    <location>
        <begin position="437"/>
        <end position="516"/>
    </location>
</feature>